<feature type="non-terminal residue" evidence="1">
    <location>
        <position position="247"/>
    </location>
</feature>
<organism evidence="1 2">
    <name type="scientific">Hygrophoropsis aurantiaca</name>
    <dbReference type="NCBI Taxonomy" id="72124"/>
    <lineage>
        <taxon>Eukaryota</taxon>
        <taxon>Fungi</taxon>
        <taxon>Dikarya</taxon>
        <taxon>Basidiomycota</taxon>
        <taxon>Agaricomycotina</taxon>
        <taxon>Agaricomycetes</taxon>
        <taxon>Agaricomycetidae</taxon>
        <taxon>Boletales</taxon>
        <taxon>Coniophorineae</taxon>
        <taxon>Hygrophoropsidaceae</taxon>
        <taxon>Hygrophoropsis</taxon>
    </lineage>
</organism>
<evidence type="ECO:0000313" key="2">
    <source>
        <dbReference type="Proteomes" id="UP000790377"/>
    </source>
</evidence>
<gene>
    <name evidence="1" type="ORF">BJ138DRAFT_1096377</name>
</gene>
<proteinExistence type="predicted"/>
<keyword evidence="2" id="KW-1185">Reference proteome</keyword>
<dbReference type="EMBL" id="MU268903">
    <property type="protein sequence ID" value="KAH7903540.1"/>
    <property type="molecule type" value="Genomic_DNA"/>
</dbReference>
<reference evidence="1" key="1">
    <citation type="journal article" date="2021" name="New Phytol.">
        <title>Evolutionary innovations through gain and loss of genes in the ectomycorrhizal Boletales.</title>
        <authorList>
            <person name="Wu G."/>
            <person name="Miyauchi S."/>
            <person name="Morin E."/>
            <person name="Kuo A."/>
            <person name="Drula E."/>
            <person name="Varga T."/>
            <person name="Kohler A."/>
            <person name="Feng B."/>
            <person name="Cao Y."/>
            <person name="Lipzen A."/>
            <person name="Daum C."/>
            <person name="Hundley H."/>
            <person name="Pangilinan J."/>
            <person name="Johnson J."/>
            <person name="Barry K."/>
            <person name="LaButti K."/>
            <person name="Ng V."/>
            <person name="Ahrendt S."/>
            <person name="Min B."/>
            <person name="Choi I.G."/>
            <person name="Park H."/>
            <person name="Plett J.M."/>
            <person name="Magnuson J."/>
            <person name="Spatafora J.W."/>
            <person name="Nagy L.G."/>
            <person name="Henrissat B."/>
            <person name="Grigoriev I.V."/>
            <person name="Yang Z.L."/>
            <person name="Xu J."/>
            <person name="Martin F.M."/>
        </authorList>
    </citation>
    <scope>NUCLEOTIDE SEQUENCE</scope>
    <source>
        <strain evidence="1">ATCC 28755</strain>
    </source>
</reference>
<comment type="caution">
    <text evidence="1">The sequence shown here is derived from an EMBL/GenBank/DDBJ whole genome shotgun (WGS) entry which is preliminary data.</text>
</comment>
<name>A0ACB7ZR30_9AGAM</name>
<sequence length="247" mass="27637">MCLIKPPYATSGAEYVYELDFDRNVFHFQGQPFYALDNLPSDREFVRSVVARDRFGNPAPRRGCPREHVYAWKVPPPAVDLDEVRARIPAASVEGTELPLHTILGTTTRFSGAEATRVRVLESVVAHYLHHGAIAALVREVETFAGPAQISKPAWRMAGALVNFPFMLQVFGQGYDDHDARTEFTWVRRDIVAYVTTHLDDAASLQAAVLRIAEACVRDDEKAEKRSDVLFGMAFSVHHCVIVRVSK</sequence>
<evidence type="ECO:0000313" key="1">
    <source>
        <dbReference type="EMBL" id="KAH7903540.1"/>
    </source>
</evidence>
<accession>A0ACB7ZR30</accession>
<dbReference type="Proteomes" id="UP000790377">
    <property type="component" value="Unassembled WGS sequence"/>
</dbReference>
<protein>
    <submittedName>
        <fullName evidence="1">Uncharacterized protein</fullName>
    </submittedName>
</protein>